<keyword evidence="3" id="KW-0966">Cell projection</keyword>
<keyword evidence="3" id="KW-0969">Cilium</keyword>
<gene>
    <name evidence="3" type="ORF">SAMN04488075_1994</name>
</gene>
<dbReference type="Proteomes" id="UP000199125">
    <property type="component" value="Unassembled WGS sequence"/>
</dbReference>
<dbReference type="Pfam" id="PF01052">
    <property type="entry name" value="FliMN_C"/>
    <property type="match status" value="1"/>
</dbReference>
<evidence type="ECO:0000256" key="1">
    <source>
        <dbReference type="ARBA" id="ARBA00009226"/>
    </source>
</evidence>
<organism evidence="3 4">
    <name type="scientific">Paracoccus alkenifer</name>
    <dbReference type="NCBI Taxonomy" id="65735"/>
    <lineage>
        <taxon>Bacteria</taxon>
        <taxon>Pseudomonadati</taxon>
        <taxon>Pseudomonadota</taxon>
        <taxon>Alphaproteobacteria</taxon>
        <taxon>Rhodobacterales</taxon>
        <taxon>Paracoccaceae</taxon>
        <taxon>Paracoccus</taxon>
    </lineage>
</organism>
<keyword evidence="4" id="KW-1185">Reference proteome</keyword>
<dbReference type="GO" id="GO:0003774">
    <property type="term" value="F:cytoskeletal motor activity"/>
    <property type="evidence" value="ECO:0007669"/>
    <property type="project" value="InterPro"/>
</dbReference>
<dbReference type="AlphaFoldDB" id="A0A1H6MDW0"/>
<evidence type="ECO:0000259" key="2">
    <source>
        <dbReference type="Pfam" id="PF01052"/>
    </source>
</evidence>
<dbReference type="InterPro" id="IPR001543">
    <property type="entry name" value="FliN-like_C"/>
</dbReference>
<accession>A0A1H6MDW0</accession>
<reference evidence="4" key="1">
    <citation type="submission" date="2016-10" db="EMBL/GenBank/DDBJ databases">
        <authorList>
            <person name="Varghese N."/>
            <person name="Submissions S."/>
        </authorList>
    </citation>
    <scope>NUCLEOTIDE SEQUENCE [LARGE SCALE GENOMIC DNA]</scope>
    <source>
        <strain evidence="4">DSM 11593</strain>
    </source>
</reference>
<dbReference type="EMBL" id="FNXG01000003">
    <property type="protein sequence ID" value="SEH97261.1"/>
    <property type="molecule type" value="Genomic_DNA"/>
</dbReference>
<dbReference type="PANTHER" id="PTHR30034">
    <property type="entry name" value="FLAGELLAR MOTOR SWITCH PROTEIN FLIM"/>
    <property type="match status" value="1"/>
</dbReference>
<dbReference type="OrthoDB" id="9790303at2"/>
<dbReference type="GO" id="GO:0050918">
    <property type="term" value="P:positive chemotaxis"/>
    <property type="evidence" value="ECO:0007669"/>
    <property type="project" value="TreeGrafter"/>
</dbReference>
<feature type="domain" description="Flagellar motor switch protein FliN-like C-terminal" evidence="2">
    <location>
        <begin position="11"/>
        <end position="81"/>
    </location>
</feature>
<dbReference type="RefSeq" id="WP_090847929.1">
    <property type="nucleotide sequence ID" value="NZ_FNXG01000003.1"/>
</dbReference>
<proteinExistence type="inferred from homology"/>
<sequence length="83" mass="8949">MDLGQTLIPTHQIQVEIAIRIGRTRLSVADLARLQADDVLPLDQDATDGVEICIGDRVVARGELIDHGGEGRLGVRILGPVEQ</sequence>
<comment type="similarity">
    <text evidence="1">Belongs to the FliN/MopA/SpaO family.</text>
</comment>
<dbReference type="InterPro" id="IPR001172">
    <property type="entry name" value="FliN_T3SS_HrcQb"/>
</dbReference>
<dbReference type="GO" id="GO:0009425">
    <property type="term" value="C:bacterial-type flagellum basal body"/>
    <property type="evidence" value="ECO:0007669"/>
    <property type="project" value="InterPro"/>
</dbReference>
<keyword evidence="3" id="KW-0282">Flagellum</keyword>
<dbReference type="SUPFAM" id="SSF101801">
    <property type="entry name" value="Surface presentation of antigens (SPOA)"/>
    <property type="match status" value="1"/>
</dbReference>
<evidence type="ECO:0000313" key="3">
    <source>
        <dbReference type="EMBL" id="SEH97261.1"/>
    </source>
</evidence>
<dbReference type="PANTHER" id="PTHR30034:SF6">
    <property type="entry name" value="YOP PROTEINS TRANSLOCATION PROTEIN Q"/>
    <property type="match status" value="1"/>
</dbReference>
<name>A0A1H6MDW0_9RHOB</name>
<dbReference type="STRING" id="65735.SAMN04488075_1994"/>
<dbReference type="InterPro" id="IPR036429">
    <property type="entry name" value="SpoA-like_sf"/>
</dbReference>
<dbReference type="GO" id="GO:0071978">
    <property type="term" value="P:bacterial-type flagellum-dependent swarming motility"/>
    <property type="evidence" value="ECO:0007669"/>
    <property type="project" value="TreeGrafter"/>
</dbReference>
<evidence type="ECO:0000313" key="4">
    <source>
        <dbReference type="Proteomes" id="UP000199125"/>
    </source>
</evidence>
<protein>
    <submittedName>
        <fullName evidence="3">Flagellar motor switch protein FliN/FliY</fullName>
    </submittedName>
</protein>
<dbReference type="Gene3D" id="2.30.330.10">
    <property type="entry name" value="SpoA-like"/>
    <property type="match status" value="1"/>
</dbReference>
<dbReference type="PRINTS" id="PR00956">
    <property type="entry name" value="FLGMOTORFLIN"/>
</dbReference>